<keyword evidence="2" id="KW-1185">Reference proteome</keyword>
<sequence>MLKIRYTKQQFWVLYQYLDTLLGTRSVLYRIAHGVGAPIVSTVITQLVKTLQTFMAVPEMTLLYTQKHATGPYPETLEFIPHIYIKNLSFHLCLDLPNGLFICILIKMLHTFLTSLHTLHVINITALI</sequence>
<evidence type="ECO:0000313" key="2">
    <source>
        <dbReference type="Proteomes" id="UP000027135"/>
    </source>
</evidence>
<dbReference type="AlphaFoldDB" id="A0A067QV77"/>
<proteinExistence type="predicted"/>
<dbReference type="Proteomes" id="UP000027135">
    <property type="component" value="Unassembled WGS sequence"/>
</dbReference>
<protein>
    <submittedName>
        <fullName evidence="1">Uncharacterized protein</fullName>
    </submittedName>
</protein>
<dbReference type="EMBL" id="KK852980">
    <property type="protein sequence ID" value="KDR12970.1"/>
    <property type="molecule type" value="Genomic_DNA"/>
</dbReference>
<reference evidence="1 2" key="1">
    <citation type="journal article" date="2014" name="Nat. Commun.">
        <title>Molecular traces of alternative social organization in a termite genome.</title>
        <authorList>
            <person name="Terrapon N."/>
            <person name="Li C."/>
            <person name="Robertson H.M."/>
            <person name="Ji L."/>
            <person name="Meng X."/>
            <person name="Booth W."/>
            <person name="Chen Z."/>
            <person name="Childers C.P."/>
            <person name="Glastad K.M."/>
            <person name="Gokhale K."/>
            <person name="Gowin J."/>
            <person name="Gronenberg W."/>
            <person name="Hermansen R.A."/>
            <person name="Hu H."/>
            <person name="Hunt B.G."/>
            <person name="Huylmans A.K."/>
            <person name="Khalil S.M."/>
            <person name="Mitchell R.D."/>
            <person name="Munoz-Torres M.C."/>
            <person name="Mustard J.A."/>
            <person name="Pan H."/>
            <person name="Reese J.T."/>
            <person name="Scharf M.E."/>
            <person name="Sun F."/>
            <person name="Vogel H."/>
            <person name="Xiao J."/>
            <person name="Yang W."/>
            <person name="Yang Z."/>
            <person name="Yang Z."/>
            <person name="Zhou J."/>
            <person name="Zhu J."/>
            <person name="Brent C.S."/>
            <person name="Elsik C.G."/>
            <person name="Goodisman M.A."/>
            <person name="Liberles D.A."/>
            <person name="Roe R.M."/>
            <person name="Vargo E.L."/>
            <person name="Vilcinskas A."/>
            <person name="Wang J."/>
            <person name="Bornberg-Bauer E."/>
            <person name="Korb J."/>
            <person name="Zhang G."/>
            <person name="Liebig J."/>
        </authorList>
    </citation>
    <scope>NUCLEOTIDE SEQUENCE [LARGE SCALE GENOMIC DNA]</scope>
    <source>
        <tissue evidence="1">Whole organism</tissue>
    </source>
</reference>
<dbReference type="InParanoid" id="A0A067QV77"/>
<gene>
    <name evidence="1" type="ORF">L798_13175</name>
</gene>
<organism evidence="1 2">
    <name type="scientific">Zootermopsis nevadensis</name>
    <name type="common">Dampwood termite</name>
    <dbReference type="NCBI Taxonomy" id="136037"/>
    <lineage>
        <taxon>Eukaryota</taxon>
        <taxon>Metazoa</taxon>
        <taxon>Ecdysozoa</taxon>
        <taxon>Arthropoda</taxon>
        <taxon>Hexapoda</taxon>
        <taxon>Insecta</taxon>
        <taxon>Pterygota</taxon>
        <taxon>Neoptera</taxon>
        <taxon>Polyneoptera</taxon>
        <taxon>Dictyoptera</taxon>
        <taxon>Blattodea</taxon>
        <taxon>Blattoidea</taxon>
        <taxon>Termitoidae</taxon>
        <taxon>Termopsidae</taxon>
        <taxon>Zootermopsis</taxon>
    </lineage>
</organism>
<name>A0A067QV77_ZOONE</name>
<evidence type="ECO:0000313" key="1">
    <source>
        <dbReference type="EMBL" id="KDR12970.1"/>
    </source>
</evidence>
<accession>A0A067QV77</accession>